<dbReference type="InterPro" id="IPR020591">
    <property type="entry name" value="Chromosome_initiator_DnaA-like"/>
</dbReference>
<protein>
    <recommendedName>
        <fullName evidence="7">Chromosomal replication initiator protein DnaA</fullName>
    </recommendedName>
</protein>
<evidence type="ECO:0000256" key="8">
    <source>
        <dbReference type="RuleBase" id="RU004227"/>
    </source>
</evidence>
<evidence type="ECO:0000256" key="2">
    <source>
        <dbReference type="ARBA" id="ARBA00022705"/>
    </source>
</evidence>
<dbReference type="SUPFAM" id="SSF48295">
    <property type="entry name" value="TrpR-like"/>
    <property type="match status" value="1"/>
</dbReference>
<dbReference type="Gene3D" id="1.10.1750.10">
    <property type="match status" value="1"/>
</dbReference>
<dbReference type="EMBL" id="CP001848">
    <property type="protein sequence ID" value="ADB15724.1"/>
    <property type="molecule type" value="Genomic_DNA"/>
</dbReference>
<dbReference type="Pfam" id="PF08299">
    <property type="entry name" value="Bac_DnaA_C"/>
    <property type="match status" value="1"/>
</dbReference>
<dbReference type="Gene3D" id="3.40.50.300">
    <property type="entry name" value="P-loop containing nucleotide triphosphate hydrolases"/>
    <property type="match status" value="1"/>
</dbReference>
<dbReference type="KEGG" id="psl:Psta_1040"/>
<comment type="function">
    <text evidence="7">Plays an essential role in the initiation and regulation of chromosomal replication. ATP-DnaA binds to the origin of replication (oriC) to initiate formation of the DNA replication initiation complex once per cell cycle. Binds the DnaA box (a 9 base pair repeat at the origin) and separates the double-stranded (ds)DNA. Forms a right-handed helical filament on oriC DNA; dsDNA binds to the exterior of the filament while single-stranded (ss)DNA is stabiized in the filament's interior. The ATP-DnaA-oriC complex binds and stabilizes one strand of the AT-rich DNA unwinding element (DUE), permitting loading of DNA polymerase. After initiation quickly degrades to an ADP-DnaA complex that is not apt for DNA replication. Binds acidic phospholipids.</text>
</comment>
<evidence type="ECO:0000259" key="10">
    <source>
        <dbReference type="SMART" id="SM00760"/>
    </source>
</evidence>
<dbReference type="Proteomes" id="UP000001887">
    <property type="component" value="Chromosome"/>
</dbReference>
<evidence type="ECO:0000256" key="7">
    <source>
        <dbReference type="RuleBase" id="RU000577"/>
    </source>
</evidence>
<sequence>MTSRVVTSVFTVPPTELLGSPATRPAWIAGSENALVQIAAEVVLQHDDRRRWMNPLVFCGSSGAGKTSLVQILADEKRRLAPKSNVLHEVATDFARSYAHAVDTDSIADFRAKHTRCDLLVLDDLHRLAGKAAAQQELIAVIDAMIRRGALVLLTLKNLPAATRGLLPMLASRISQGLTLSLALPGVEARDALLRVIAAQQGLLLPEELAEQLAMAIAARPAGSLSATQLRHFVIELARWFADQPASRAAEVDVETPRAPRGRPAKLPPLEAASNPPAATSAADFIAQLLSLRTADLKTTLRQVTQLVARHYQLSPADLRGQSRQQSLVQGRSLAMFIARSLTEASFADVGKFFGNRDHTTVLHACRKIQSQLEKDVTLKSLVDEISVACLASETRHA</sequence>
<evidence type="ECO:0000256" key="6">
    <source>
        <dbReference type="ARBA" id="ARBA00023125"/>
    </source>
</evidence>
<keyword evidence="6 7" id="KW-0238">DNA-binding</keyword>
<accession>D2R8A7</accession>
<dbReference type="OrthoDB" id="9807019at2"/>
<dbReference type="PANTHER" id="PTHR30050:SF2">
    <property type="entry name" value="CHROMOSOMAL REPLICATION INITIATOR PROTEIN DNAA"/>
    <property type="match status" value="1"/>
</dbReference>
<evidence type="ECO:0000256" key="9">
    <source>
        <dbReference type="SAM" id="MobiDB-lite"/>
    </source>
</evidence>
<organism evidence="11 12">
    <name type="scientific">Pirellula staleyi (strain ATCC 27377 / DSM 6068 / ICPB 4128)</name>
    <name type="common">Pirella staleyi</name>
    <dbReference type="NCBI Taxonomy" id="530564"/>
    <lineage>
        <taxon>Bacteria</taxon>
        <taxon>Pseudomonadati</taxon>
        <taxon>Planctomycetota</taxon>
        <taxon>Planctomycetia</taxon>
        <taxon>Pirellulales</taxon>
        <taxon>Pirellulaceae</taxon>
        <taxon>Pirellula</taxon>
    </lineage>
</organism>
<dbReference type="InterPro" id="IPR013159">
    <property type="entry name" value="DnaA_C"/>
</dbReference>
<evidence type="ECO:0000256" key="4">
    <source>
        <dbReference type="ARBA" id="ARBA00022840"/>
    </source>
</evidence>
<keyword evidence="12" id="KW-1185">Reference proteome</keyword>
<dbReference type="GO" id="GO:0008289">
    <property type="term" value="F:lipid binding"/>
    <property type="evidence" value="ECO:0007669"/>
    <property type="project" value="UniProtKB-KW"/>
</dbReference>
<evidence type="ECO:0000313" key="11">
    <source>
        <dbReference type="EMBL" id="ADB15724.1"/>
    </source>
</evidence>
<dbReference type="PRINTS" id="PR00051">
    <property type="entry name" value="DNAA"/>
</dbReference>
<dbReference type="InterPro" id="IPR010921">
    <property type="entry name" value="Trp_repressor/repl_initiator"/>
</dbReference>
<dbReference type="Pfam" id="PF00308">
    <property type="entry name" value="Bac_DnaA"/>
    <property type="match status" value="1"/>
</dbReference>
<keyword evidence="2 7" id="KW-0235">DNA replication</keyword>
<dbReference type="SUPFAM" id="SSF52540">
    <property type="entry name" value="P-loop containing nucleoside triphosphate hydrolases"/>
    <property type="match status" value="1"/>
</dbReference>
<name>D2R8A7_PIRSD</name>
<gene>
    <name evidence="11" type="ordered locus">Psta_1040</name>
</gene>
<dbReference type="AlphaFoldDB" id="D2R8A7"/>
<dbReference type="PANTHER" id="PTHR30050">
    <property type="entry name" value="CHROMOSOMAL REPLICATION INITIATOR PROTEIN DNAA"/>
    <property type="match status" value="1"/>
</dbReference>
<keyword evidence="1" id="KW-0963">Cytoplasm</keyword>
<dbReference type="eggNOG" id="COG0593">
    <property type="taxonomic scope" value="Bacteria"/>
</dbReference>
<evidence type="ECO:0000313" key="12">
    <source>
        <dbReference type="Proteomes" id="UP000001887"/>
    </source>
</evidence>
<feature type="domain" description="Chromosomal replication initiator DnaA C-terminal" evidence="10">
    <location>
        <begin position="300"/>
        <end position="369"/>
    </location>
</feature>
<comment type="similarity">
    <text evidence="8">Belongs to the DnaA family.</text>
</comment>
<dbReference type="GO" id="GO:0003688">
    <property type="term" value="F:DNA replication origin binding"/>
    <property type="evidence" value="ECO:0007669"/>
    <property type="project" value="TreeGrafter"/>
</dbReference>
<dbReference type="GO" id="GO:0005524">
    <property type="term" value="F:ATP binding"/>
    <property type="evidence" value="ECO:0007669"/>
    <property type="project" value="UniProtKB-KW"/>
</dbReference>
<dbReference type="STRING" id="530564.Psta_1040"/>
<evidence type="ECO:0000256" key="1">
    <source>
        <dbReference type="ARBA" id="ARBA00022490"/>
    </source>
</evidence>
<keyword evidence="5" id="KW-0446">Lipid-binding</keyword>
<dbReference type="CDD" id="cd06571">
    <property type="entry name" value="Bac_DnaA_C"/>
    <property type="match status" value="1"/>
</dbReference>
<dbReference type="GO" id="GO:0005886">
    <property type="term" value="C:plasma membrane"/>
    <property type="evidence" value="ECO:0007669"/>
    <property type="project" value="TreeGrafter"/>
</dbReference>
<reference evidence="11 12" key="1">
    <citation type="journal article" date="2009" name="Stand. Genomic Sci.">
        <title>Complete genome sequence of Pirellula staleyi type strain (ATCC 27377).</title>
        <authorList>
            <person name="Clum A."/>
            <person name="Tindall B.J."/>
            <person name="Sikorski J."/>
            <person name="Ivanova N."/>
            <person name="Mavrommatis K."/>
            <person name="Lucas S."/>
            <person name="Glavina del Rio T."/>
            <person name="Nolan M."/>
            <person name="Chen F."/>
            <person name="Tice H."/>
            <person name="Pitluck S."/>
            <person name="Cheng J.F."/>
            <person name="Chertkov O."/>
            <person name="Brettin T."/>
            <person name="Han C."/>
            <person name="Detter J.C."/>
            <person name="Kuske C."/>
            <person name="Bruce D."/>
            <person name="Goodwin L."/>
            <person name="Ovchinikova G."/>
            <person name="Pati A."/>
            <person name="Mikhailova N."/>
            <person name="Chen A."/>
            <person name="Palaniappan K."/>
            <person name="Land M."/>
            <person name="Hauser L."/>
            <person name="Chang Y.J."/>
            <person name="Jeffries C.D."/>
            <person name="Chain P."/>
            <person name="Rohde M."/>
            <person name="Goker M."/>
            <person name="Bristow J."/>
            <person name="Eisen J.A."/>
            <person name="Markowitz V."/>
            <person name="Hugenholtz P."/>
            <person name="Kyrpides N.C."/>
            <person name="Klenk H.P."/>
            <person name="Lapidus A."/>
        </authorList>
    </citation>
    <scope>NUCLEOTIDE SEQUENCE [LARGE SCALE GENOMIC DNA]</scope>
    <source>
        <strain evidence="12">ATCC 27377 / DSM 6068 / ICPB 4128</strain>
    </source>
</reference>
<feature type="region of interest" description="Disordered" evidence="9">
    <location>
        <begin position="251"/>
        <end position="274"/>
    </location>
</feature>
<dbReference type="GO" id="GO:0006275">
    <property type="term" value="P:regulation of DNA replication"/>
    <property type="evidence" value="ECO:0007669"/>
    <property type="project" value="InterPro"/>
</dbReference>
<evidence type="ECO:0000256" key="5">
    <source>
        <dbReference type="ARBA" id="ARBA00023121"/>
    </source>
</evidence>
<dbReference type="HOGENOM" id="CLU_026910_3_2_0"/>
<dbReference type="GO" id="GO:0006270">
    <property type="term" value="P:DNA replication initiation"/>
    <property type="evidence" value="ECO:0007669"/>
    <property type="project" value="InterPro"/>
</dbReference>
<dbReference type="InterPro" id="IPR013317">
    <property type="entry name" value="DnaA_dom"/>
</dbReference>
<dbReference type="InterPro" id="IPR027417">
    <property type="entry name" value="P-loop_NTPase"/>
</dbReference>
<proteinExistence type="inferred from homology"/>
<dbReference type="SMART" id="SM00760">
    <property type="entry name" value="Bac_DnaA_C"/>
    <property type="match status" value="1"/>
</dbReference>
<evidence type="ECO:0000256" key="3">
    <source>
        <dbReference type="ARBA" id="ARBA00022741"/>
    </source>
</evidence>
<keyword evidence="4 7" id="KW-0067">ATP-binding</keyword>
<keyword evidence="3 7" id="KW-0547">Nucleotide-binding</keyword>